<keyword evidence="2" id="KW-1185">Reference proteome</keyword>
<accession>A0A7W2FQV9</accession>
<dbReference type="Proteomes" id="UP000571701">
    <property type="component" value="Unassembled WGS sequence"/>
</dbReference>
<gene>
    <name evidence="1" type="ORF">H2O73_09165</name>
</gene>
<protein>
    <submittedName>
        <fullName evidence="1">Uncharacterized protein</fullName>
    </submittedName>
</protein>
<dbReference type="EMBL" id="JACFYF010000004">
    <property type="protein sequence ID" value="MBA5762512.1"/>
    <property type="molecule type" value="Genomic_DNA"/>
</dbReference>
<sequence>MLEKINQPALRQLPEAVKSIFNQIDSYDDPCFLFLYSNQAINVQNSALLNAVDGICDDIIPLTSIGQNVSFTYLFCDYVDARVVTESLAKSLSQLDAQAKVALFRHNCIGDLAESYDWGIQQLLAVISDQRSFAINDFTDQKNWSGVDQYRNTEIERQAESQSLASTEPTQQGTSLLQRVFGHFFSNKATLDNETDTCTTPAALEQLRPFIIHLPNGESLWDFVLTGENYIELHQQRAFVNLDSVLVILHSKHYAPDFYQHILHACHLDSIPSQNDIQRSLHKILQPLSDALLDTTTTNNDNQQCFIRVVDIFFHLFDQQDLPKKLYELMVKEEETRCISDHDYGLRYCLPSVAQPGAISSKTKQQIDEIIDDLDSYYHVGHDVYVEIEKTFEANRDAYNHLLWVNEDEEEQTLCRLIGAVLLNLDQQNNRHDDYTLALTQWVTTGLKSDILAQFKQHCQSVPDELEQWLLAANEDDLPALAEKLDEQLDTERSYQRSRELGAEQPIYELFDSVGIFRPILATCYWLYKASQDPFAKHIIQLAMRLAPQATLSSLSRFYLESMSGFASEGLRNSFFQSLSDLGISLFEQTAFNIAVSINHDATQLEHLIRQYIELDEEEREQWNLAINKLACYERDYFYLNAYRLQPTLSTPLAALRKAVLNELMSVACHQYQEAETLSDVAEQFLNGKLSFAQYQSLTDGKINAREFELGNQLYNKGAPKVLPQILTEADKTTQLRWVKLLGSDPRSGRSLQATLLEEIFFDQQLKQQSMDFETRLAIELDDLTPEWLRYWKEYLKEMTIKLDAL</sequence>
<reference evidence="1 2" key="1">
    <citation type="submission" date="2020-07" db="EMBL/GenBank/DDBJ databases">
        <title>Vibrio marinisediminis sp. nov., isolated from marine sediment.</title>
        <authorList>
            <person name="Ji X."/>
        </authorList>
    </citation>
    <scope>NUCLEOTIDE SEQUENCE [LARGE SCALE GENOMIC DNA]</scope>
    <source>
        <strain evidence="1 2">404</strain>
    </source>
</reference>
<organism evidence="1 2">
    <name type="scientific">Vibrio marinisediminis</name>
    <dbReference type="NCBI Taxonomy" id="2758441"/>
    <lineage>
        <taxon>Bacteria</taxon>
        <taxon>Pseudomonadati</taxon>
        <taxon>Pseudomonadota</taxon>
        <taxon>Gammaproteobacteria</taxon>
        <taxon>Vibrionales</taxon>
        <taxon>Vibrionaceae</taxon>
        <taxon>Vibrio</taxon>
    </lineage>
</organism>
<name>A0A7W2FQV9_9VIBR</name>
<evidence type="ECO:0000313" key="2">
    <source>
        <dbReference type="Proteomes" id="UP000571701"/>
    </source>
</evidence>
<dbReference type="RefSeq" id="WP_182108546.1">
    <property type="nucleotide sequence ID" value="NZ_JACFYF010000004.1"/>
</dbReference>
<evidence type="ECO:0000313" key="1">
    <source>
        <dbReference type="EMBL" id="MBA5762512.1"/>
    </source>
</evidence>
<comment type="caution">
    <text evidence="1">The sequence shown here is derived from an EMBL/GenBank/DDBJ whole genome shotgun (WGS) entry which is preliminary data.</text>
</comment>
<dbReference type="AlphaFoldDB" id="A0A7W2FQV9"/>
<proteinExistence type="predicted"/>